<organism evidence="6 7">
    <name type="scientific">Vagococcus fluvialis bH819</name>
    <dbReference type="NCBI Taxonomy" id="1255619"/>
    <lineage>
        <taxon>Bacteria</taxon>
        <taxon>Bacillati</taxon>
        <taxon>Bacillota</taxon>
        <taxon>Bacilli</taxon>
        <taxon>Lactobacillales</taxon>
        <taxon>Enterococcaceae</taxon>
        <taxon>Vagococcus</taxon>
    </lineage>
</organism>
<evidence type="ECO:0000256" key="4">
    <source>
        <dbReference type="ARBA" id="ARBA00022989"/>
    </source>
</evidence>
<name>A0A1X6WRK6_9ENTE</name>
<dbReference type="Pfam" id="PF04347">
    <property type="entry name" value="FliO"/>
    <property type="match status" value="1"/>
</dbReference>
<protein>
    <submittedName>
        <fullName evidence="6">Uncharacterized protein</fullName>
    </submittedName>
</protein>
<dbReference type="Proteomes" id="UP000195918">
    <property type="component" value="Unassembled WGS sequence"/>
</dbReference>
<evidence type="ECO:0000256" key="1">
    <source>
        <dbReference type="ARBA" id="ARBA00004236"/>
    </source>
</evidence>
<keyword evidence="3" id="KW-0812">Transmembrane</keyword>
<keyword evidence="2" id="KW-1003">Cell membrane</keyword>
<proteinExistence type="predicted"/>
<sequence>MNKFNQKQSKNIEILEKLTVGKESSMAIVLVCQKYYLMSMTSERNELIKELSTEEITQIKIQKMVDDEFREKRQAQIIGFCKKITKKITKKEIKNEETD</sequence>
<comment type="subcellular location">
    <subcellularLocation>
        <location evidence="1">Cell membrane</location>
    </subcellularLocation>
</comment>
<dbReference type="AlphaFoldDB" id="A0A1X6WRK6"/>
<gene>
    <name evidence="6" type="ORF">FM121_12375</name>
</gene>
<dbReference type="EMBL" id="FWFD01000015">
    <property type="protein sequence ID" value="SLM86888.1"/>
    <property type="molecule type" value="Genomic_DNA"/>
</dbReference>
<evidence type="ECO:0000313" key="6">
    <source>
        <dbReference type="EMBL" id="SLM86888.1"/>
    </source>
</evidence>
<evidence type="ECO:0000313" key="7">
    <source>
        <dbReference type="Proteomes" id="UP000195918"/>
    </source>
</evidence>
<accession>A0A1X6WRK6</accession>
<evidence type="ECO:0000256" key="5">
    <source>
        <dbReference type="ARBA" id="ARBA00023136"/>
    </source>
</evidence>
<dbReference type="GO" id="GO:0044781">
    <property type="term" value="P:bacterial-type flagellum organization"/>
    <property type="evidence" value="ECO:0007669"/>
    <property type="project" value="InterPro"/>
</dbReference>
<keyword evidence="4" id="KW-1133">Transmembrane helix</keyword>
<keyword evidence="5" id="KW-0472">Membrane</keyword>
<dbReference type="InterPro" id="IPR022781">
    <property type="entry name" value="Flagellar_biosynth_FliO"/>
</dbReference>
<evidence type="ECO:0000256" key="3">
    <source>
        <dbReference type="ARBA" id="ARBA00022692"/>
    </source>
</evidence>
<evidence type="ECO:0000256" key="2">
    <source>
        <dbReference type="ARBA" id="ARBA00022475"/>
    </source>
</evidence>
<reference evidence="7" key="1">
    <citation type="submission" date="2017-02" db="EMBL/GenBank/DDBJ databases">
        <authorList>
            <person name="Dridi B."/>
        </authorList>
    </citation>
    <scope>NUCLEOTIDE SEQUENCE [LARGE SCALE GENOMIC DNA]</scope>
    <source>
        <strain evidence="7">bH819</strain>
    </source>
</reference>
<keyword evidence="7" id="KW-1185">Reference proteome</keyword>
<dbReference type="GO" id="GO:0016020">
    <property type="term" value="C:membrane"/>
    <property type="evidence" value="ECO:0007669"/>
    <property type="project" value="InterPro"/>
</dbReference>